<name>A0ACC0WYM7_9ROSI</name>
<sequence length="61" mass="7045">MNDSSMCLVICFGSLCSWTHAINSEFQVLIELSRLPKRKLHNLVKVMRFILYFTPTHANSC</sequence>
<dbReference type="EMBL" id="CM047750">
    <property type="protein sequence ID" value="KAJ0007200.1"/>
    <property type="molecule type" value="Genomic_DNA"/>
</dbReference>
<reference evidence="2" key="1">
    <citation type="journal article" date="2023" name="G3 (Bethesda)">
        <title>Genome assembly and association tests identify interacting loci associated with vigor, precocity, and sex in interspecific pistachio rootstocks.</title>
        <authorList>
            <person name="Palmer W."/>
            <person name="Jacygrad E."/>
            <person name="Sagayaradj S."/>
            <person name="Cavanaugh K."/>
            <person name="Han R."/>
            <person name="Bertier L."/>
            <person name="Beede B."/>
            <person name="Kafkas S."/>
            <person name="Golino D."/>
            <person name="Preece J."/>
            <person name="Michelmore R."/>
        </authorList>
    </citation>
    <scope>NUCLEOTIDE SEQUENCE [LARGE SCALE GENOMIC DNA]</scope>
</reference>
<evidence type="ECO:0000313" key="1">
    <source>
        <dbReference type="EMBL" id="KAJ0007200.1"/>
    </source>
</evidence>
<proteinExistence type="predicted"/>
<organism evidence="1 2">
    <name type="scientific">Pistacia integerrima</name>
    <dbReference type="NCBI Taxonomy" id="434235"/>
    <lineage>
        <taxon>Eukaryota</taxon>
        <taxon>Viridiplantae</taxon>
        <taxon>Streptophyta</taxon>
        <taxon>Embryophyta</taxon>
        <taxon>Tracheophyta</taxon>
        <taxon>Spermatophyta</taxon>
        <taxon>Magnoliopsida</taxon>
        <taxon>eudicotyledons</taxon>
        <taxon>Gunneridae</taxon>
        <taxon>Pentapetalae</taxon>
        <taxon>rosids</taxon>
        <taxon>malvids</taxon>
        <taxon>Sapindales</taxon>
        <taxon>Anacardiaceae</taxon>
        <taxon>Pistacia</taxon>
    </lineage>
</organism>
<gene>
    <name evidence="1" type="ORF">Pint_29166</name>
</gene>
<accession>A0ACC0WYM7</accession>
<protein>
    <submittedName>
        <fullName evidence="1">Uncharacterized protein</fullName>
    </submittedName>
</protein>
<keyword evidence="2" id="KW-1185">Reference proteome</keyword>
<evidence type="ECO:0000313" key="2">
    <source>
        <dbReference type="Proteomes" id="UP001163603"/>
    </source>
</evidence>
<dbReference type="Proteomes" id="UP001163603">
    <property type="component" value="Chromosome 15"/>
</dbReference>
<comment type="caution">
    <text evidence="1">The sequence shown here is derived from an EMBL/GenBank/DDBJ whole genome shotgun (WGS) entry which is preliminary data.</text>
</comment>